<reference evidence="1 2" key="1">
    <citation type="submission" date="2020-10" db="EMBL/GenBank/DDBJ databases">
        <title>Identification of Nocardia species via Next-generation sequencing and recognition of intraspecies genetic diversity.</title>
        <authorList>
            <person name="Li P."/>
            <person name="Li P."/>
            <person name="Lu B."/>
        </authorList>
    </citation>
    <scope>NUCLEOTIDE SEQUENCE [LARGE SCALE GENOMIC DNA]</scope>
    <source>
        <strain evidence="1 2">BJ06-0143</strain>
    </source>
</reference>
<dbReference type="RefSeq" id="WP_195005058.1">
    <property type="nucleotide sequence ID" value="NZ_JADLQN010000010.1"/>
</dbReference>
<sequence>MGHTIIKPVRGEDFYVVYSSVVDAPIQFGTRAELEATYEHAAADRFARADELGTSSMLGWDGWDQQTITVREGFRPGARPANAWCANVARADLRQFCESVDADGYWNPPEGLITWDYIDEETR</sequence>
<evidence type="ECO:0000313" key="2">
    <source>
        <dbReference type="Proteomes" id="UP000707731"/>
    </source>
</evidence>
<accession>A0ABS0DID7</accession>
<comment type="caution">
    <text evidence="1">The sequence shown here is derived from an EMBL/GenBank/DDBJ whole genome shotgun (WGS) entry which is preliminary data.</text>
</comment>
<dbReference type="Proteomes" id="UP000707731">
    <property type="component" value="Unassembled WGS sequence"/>
</dbReference>
<organism evidence="1 2">
    <name type="scientific">Nocardia higoensis</name>
    <dbReference type="NCBI Taxonomy" id="228599"/>
    <lineage>
        <taxon>Bacteria</taxon>
        <taxon>Bacillati</taxon>
        <taxon>Actinomycetota</taxon>
        <taxon>Actinomycetes</taxon>
        <taxon>Mycobacteriales</taxon>
        <taxon>Nocardiaceae</taxon>
        <taxon>Nocardia</taxon>
    </lineage>
</organism>
<name>A0ABS0DID7_9NOCA</name>
<evidence type="ECO:0000313" key="1">
    <source>
        <dbReference type="EMBL" id="MBF6358223.1"/>
    </source>
</evidence>
<gene>
    <name evidence="1" type="ORF">IU449_27375</name>
</gene>
<proteinExistence type="predicted"/>
<keyword evidence="2" id="KW-1185">Reference proteome</keyword>
<protein>
    <submittedName>
        <fullName evidence="1">Uncharacterized protein</fullName>
    </submittedName>
</protein>
<dbReference type="EMBL" id="JADLQN010000010">
    <property type="protein sequence ID" value="MBF6358223.1"/>
    <property type="molecule type" value="Genomic_DNA"/>
</dbReference>